<dbReference type="InterPro" id="IPR051175">
    <property type="entry name" value="CLK_kinases"/>
</dbReference>
<keyword evidence="3" id="KW-0547">Nucleotide-binding</keyword>
<name>A0ABR3WC03_9PEZI</name>
<evidence type="ECO:0000256" key="2">
    <source>
        <dbReference type="ARBA" id="ARBA00022679"/>
    </source>
</evidence>
<dbReference type="PANTHER" id="PTHR45646:SF11">
    <property type="entry name" value="SERINE_THREONINE-PROTEIN KINASE DOA"/>
    <property type="match status" value="1"/>
</dbReference>
<keyword evidence="2" id="KW-0808">Transferase</keyword>
<dbReference type="EMBL" id="JAZHXJ010000535">
    <property type="protein sequence ID" value="KAL1858132.1"/>
    <property type="molecule type" value="Genomic_DNA"/>
</dbReference>
<proteinExistence type="predicted"/>
<dbReference type="InterPro" id="IPR011009">
    <property type="entry name" value="Kinase-like_dom_sf"/>
</dbReference>
<sequence>MGFEDPSVLSDYVRAQSERTVPRKVGAERTVYLSQSEFGQLLSFRMLPKIGDFGLAQVEWPEPLRYPIQPPAFQAPEVIFGTGWTYSADIWNLGVPIWNLLEGRDLFQNIVTDDVYDARRHLAAMVALLGPPPQALLEREERWADVPWKCSFTNRWGRPSWTAREFFGGPFFNSQGEFLHRDLVPVGHDLASTISSLHGDDKELFRDFIGHILQWLPEKRKTAKELLEHPWLDASPTK</sequence>
<evidence type="ECO:0000256" key="1">
    <source>
        <dbReference type="ARBA" id="ARBA00022527"/>
    </source>
</evidence>
<gene>
    <name evidence="7" type="ORF">VTK73DRAFT_7927</name>
</gene>
<evidence type="ECO:0000256" key="5">
    <source>
        <dbReference type="ARBA" id="ARBA00022840"/>
    </source>
</evidence>
<reference evidence="7 8" key="1">
    <citation type="journal article" date="2024" name="Commun. Biol.">
        <title>Comparative genomic analysis of thermophilic fungi reveals convergent evolutionary adaptations and gene losses.</title>
        <authorList>
            <person name="Steindorff A.S."/>
            <person name="Aguilar-Pontes M.V."/>
            <person name="Robinson A.J."/>
            <person name="Andreopoulos B."/>
            <person name="LaButti K."/>
            <person name="Kuo A."/>
            <person name="Mondo S."/>
            <person name="Riley R."/>
            <person name="Otillar R."/>
            <person name="Haridas S."/>
            <person name="Lipzen A."/>
            <person name="Grimwood J."/>
            <person name="Schmutz J."/>
            <person name="Clum A."/>
            <person name="Reid I.D."/>
            <person name="Moisan M.C."/>
            <person name="Butler G."/>
            <person name="Nguyen T.T.M."/>
            <person name="Dewar K."/>
            <person name="Conant G."/>
            <person name="Drula E."/>
            <person name="Henrissat B."/>
            <person name="Hansel C."/>
            <person name="Singer S."/>
            <person name="Hutchinson M.I."/>
            <person name="de Vries R.P."/>
            <person name="Natvig D.O."/>
            <person name="Powell A.J."/>
            <person name="Tsang A."/>
            <person name="Grigoriev I.V."/>
        </authorList>
    </citation>
    <scope>NUCLEOTIDE SEQUENCE [LARGE SCALE GENOMIC DNA]</scope>
    <source>
        <strain evidence="7 8">ATCC 24622</strain>
    </source>
</reference>
<evidence type="ECO:0000256" key="3">
    <source>
        <dbReference type="ARBA" id="ARBA00022741"/>
    </source>
</evidence>
<evidence type="ECO:0000256" key="4">
    <source>
        <dbReference type="ARBA" id="ARBA00022777"/>
    </source>
</evidence>
<organism evidence="7 8">
    <name type="scientific">Phialemonium thermophilum</name>
    <dbReference type="NCBI Taxonomy" id="223376"/>
    <lineage>
        <taxon>Eukaryota</taxon>
        <taxon>Fungi</taxon>
        <taxon>Dikarya</taxon>
        <taxon>Ascomycota</taxon>
        <taxon>Pezizomycotina</taxon>
        <taxon>Sordariomycetes</taxon>
        <taxon>Sordariomycetidae</taxon>
        <taxon>Cephalothecales</taxon>
        <taxon>Cephalothecaceae</taxon>
        <taxon>Phialemonium</taxon>
    </lineage>
</organism>
<keyword evidence="4" id="KW-0418">Kinase</keyword>
<dbReference type="PROSITE" id="PS50011">
    <property type="entry name" value="PROTEIN_KINASE_DOM"/>
    <property type="match status" value="1"/>
</dbReference>
<evidence type="ECO:0000259" key="6">
    <source>
        <dbReference type="PROSITE" id="PS50011"/>
    </source>
</evidence>
<comment type="caution">
    <text evidence="7">The sequence shown here is derived from an EMBL/GenBank/DDBJ whole genome shotgun (WGS) entry which is preliminary data.</text>
</comment>
<keyword evidence="5" id="KW-0067">ATP-binding</keyword>
<dbReference type="PANTHER" id="PTHR45646">
    <property type="entry name" value="SERINE/THREONINE-PROTEIN KINASE DOA-RELATED"/>
    <property type="match status" value="1"/>
</dbReference>
<keyword evidence="1" id="KW-0723">Serine/threonine-protein kinase</keyword>
<evidence type="ECO:0000313" key="7">
    <source>
        <dbReference type="EMBL" id="KAL1858132.1"/>
    </source>
</evidence>
<dbReference type="SMART" id="SM00220">
    <property type="entry name" value="S_TKc"/>
    <property type="match status" value="1"/>
</dbReference>
<keyword evidence="8" id="KW-1185">Reference proteome</keyword>
<feature type="domain" description="Protein kinase" evidence="6">
    <location>
        <begin position="1"/>
        <end position="232"/>
    </location>
</feature>
<accession>A0ABR3WC03</accession>
<protein>
    <recommendedName>
        <fullName evidence="6">Protein kinase domain-containing protein</fullName>
    </recommendedName>
</protein>
<evidence type="ECO:0000313" key="8">
    <source>
        <dbReference type="Proteomes" id="UP001586593"/>
    </source>
</evidence>
<dbReference type="Gene3D" id="1.10.510.10">
    <property type="entry name" value="Transferase(Phosphotransferase) domain 1"/>
    <property type="match status" value="1"/>
</dbReference>
<dbReference type="Proteomes" id="UP001586593">
    <property type="component" value="Unassembled WGS sequence"/>
</dbReference>
<dbReference type="SUPFAM" id="SSF56112">
    <property type="entry name" value="Protein kinase-like (PK-like)"/>
    <property type="match status" value="1"/>
</dbReference>
<dbReference type="Pfam" id="PF00069">
    <property type="entry name" value="Pkinase"/>
    <property type="match status" value="1"/>
</dbReference>
<dbReference type="InterPro" id="IPR000719">
    <property type="entry name" value="Prot_kinase_dom"/>
</dbReference>